<name>A0A6N8FMC0_9BACI</name>
<accession>A0A6N8FMC0</accession>
<keyword evidence="1" id="KW-0472">Membrane</keyword>
<sequence length="357" mass="41464">MLAERKELESMKNDEVLSEWKEQGELDKKSAKKLVWRTRLSISFSVLRTLIILLLLYCIYFIPVSIFYDMSDKGAEFDRLVTTIIETRYPGIAVEKTDNSAEISPLLTQETKQTIYKKIGDWEMVVGEVVAKKRLFGDVQYTLNFNNRYLNGYENLNYAIAPELIGEELKKGHSGNNHSIEEQLNMIEDGYVVQLQFSTIEAMAPNELLEMLDKYDILINQMPVYGGEISEVDVGYARAGQITFASSLMLRPYVEYTDDHKVSSYFFSLYDDHSLQTSIDQFMSDLEWLVDQGDYYDRDIDVQRLDYLKENGIQVYGATITGPIREVEQLLEEELFYQFHIGGIEVWKWDEKNSFND</sequence>
<organism evidence="4 5">
    <name type="scientific">Ornithinibacillus caprae</name>
    <dbReference type="NCBI Taxonomy" id="2678566"/>
    <lineage>
        <taxon>Bacteria</taxon>
        <taxon>Bacillati</taxon>
        <taxon>Bacillota</taxon>
        <taxon>Bacilli</taxon>
        <taxon>Bacillales</taxon>
        <taxon>Bacillaceae</taxon>
        <taxon>Ornithinibacillus</taxon>
    </lineage>
</organism>
<evidence type="ECO:0000259" key="3">
    <source>
        <dbReference type="Pfam" id="PF13800"/>
    </source>
</evidence>
<feature type="transmembrane region" description="Helical" evidence="1">
    <location>
        <begin position="40"/>
        <end position="62"/>
    </location>
</feature>
<dbReference type="Pfam" id="PF13800">
    <property type="entry name" value="Sigma_reg_N"/>
    <property type="match status" value="1"/>
</dbReference>
<dbReference type="InterPro" id="IPR025672">
    <property type="entry name" value="Sigma_reg_C_dom"/>
</dbReference>
<evidence type="ECO:0000259" key="2">
    <source>
        <dbReference type="Pfam" id="PF13791"/>
    </source>
</evidence>
<reference evidence="4 5" key="1">
    <citation type="submission" date="2019-11" db="EMBL/GenBank/DDBJ databases">
        <authorList>
            <person name="Li X."/>
        </authorList>
    </citation>
    <scope>NUCLEOTIDE SEQUENCE [LARGE SCALE GENOMIC DNA]</scope>
    <source>
        <strain evidence="4 5">L9</strain>
    </source>
</reference>
<keyword evidence="1" id="KW-1133">Transmembrane helix</keyword>
<dbReference type="AlphaFoldDB" id="A0A6N8FMC0"/>
<gene>
    <name evidence="4" type="ORF">GMD78_20720</name>
</gene>
<evidence type="ECO:0000313" key="4">
    <source>
        <dbReference type="EMBL" id="MUK90780.1"/>
    </source>
</evidence>
<dbReference type="Proteomes" id="UP000469125">
    <property type="component" value="Unassembled WGS sequence"/>
</dbReference>
<comment type="caution">
    <text evidence="4">The sequence shown here is derived from an EMBL/GenBank/DDBJ whole genome shotgun (WGS) entry which is preliminary data.</text>
</comment>
<keyword evidence="1" id="KW-0812">Transmembrane</keyword>
<feature type="domain" description="Sigma factor regulator N-terminal" evidence="3">
    <location>
        <begin position="31"/>
        <end position="122"/>
    </location>
</feature>
<proteinExistence type="predicted"/>
<evidence type="ECO:0000256" key="1">
    <source>
        <dbReference type="SAM" id="Phobius"/>
    </source>
</evidence>
<dbReference type="InterPro" id="IPR029101">
    <property type="entry name" value="Sigma_reg_N"/>
</dbReference>
<protein>
    <submittedName>
        <fullName evidence="4">Uncharacterized protein</fullName>
    </submittedName>
</protein>
<dbReference type="Pfam" id="PF13791">
    <property type="entry name" value="Sigma_reg_C"/>
    <property type="match status" value="1"/>
</dbReference>
<feature type="domain" description="Sigma factor regulator C-terminal" evidence="2">
    <location>
        <begin position="184"/>
        <end position="338"/>
    </location>
</feature>
<evidence type="ECO:0000313" key="5">
    <source>
        <dbReference type="Proteomes" id="UP000469125"/>
    </source>
</evidence>
<dbReference type="EMBL" id="WOCA01000032">
    <property type="protein sequence ID" value="MUK90780.1"/>
    <property type="molecule type" value="Genomic_DNA"/>
</dbReference>
<keyword evidence="5" id="KW-1185">Reference proteome</keyword>